<gene>
    <name evidence="3" type="ORF">GCM10023224_13640</name>
</gene>
<protein>
    <recommendedName>
        <fullName evidence="5">Flp pilus-assembly TadE/G-like</fullName>
    </recommendedName>
</protein>
<keyword evidence="2" id="KW-0812">Transmembrane</keyword>
<evidence type="ECO:0000256" key="1">
    <source>
        <dbReference type="SAM" id="MobiDB-lite"/>
    </source>
</evidence>
<evidence type="ECO:0000313" key="3">
    <source>
        <dbReference type="EMBL" id="GAA4934372.1"/>
    </source>
</evidence>
<feature type="region of interest" description="Disordered" evidence="1">
    <location>
        <begin position="1"/>
        <end position="28"/>
    </location>
</feature>
<dbReference type="EMBL" id="BAABIK010000005">
    <property type="protein sequence ID" value="GAA4934372.1"/>
    <property type="molecule type" value="Genomic_DNA"/>
</dbReference>
<keyword evidence="2" id="KW-0472">Membrane</keyword>
<feature type="compositionally biased region" description="Low complexity" evidence="1">
    <location>
        <begin position="10"/>
        <end position="19"/>
    </location>
</feature>
<organism evidence="3 4">
    <name type="scientific">Streptomonospora halophila</name>
    <dbReference type="NCBI Taxonomy" id="427369"/>
    <lineage>
        <taxon>Bacteria</taxon>
        <taxon>Bacillati</taxon>
        <taxon>Actinomycetota</taxon>
        <taxon>Actinomycetes</taxon>
        <taxon>Streptosporangiales</taxon>
        <taxon>Nocardiopsidaceae</taxon>
        <taxon>Streptomonospora</taxon>
    </lineage>
</organism>
<evidence type="ECO:0000313" key="4">
    <source>
        <dbReference type="Proteomes" id="UP001499993"/>
    </source>
</evidence>
<comment type="caution">
    <text evidence="3">The sequence shown here is derived from an EMBL/GenBank/DDBJ whole genome shotgun (WGS) entry which is preliminary data.</text>
</comment>
<sequence>MAARPRRRPLPLSARVRTPAPAPPTIRPSALAERLDAPRFRLRVHPHSRRLRAAGDRGAAALEYAGVVLLACTLGVALVGATDYGQRLLTEVRRAVCTALDLGGCPSGPGSADGFLPKRCATDEHRISASVGVSVVASPSGSVRIGERVNSDGTAEVSLTRGLHATADAPNPLHWSGELGSLAEARVGVGAGAHGGATAAHVWTFATEREAARFRERVARSEHLETLGSGSGAFDALGSRIVGAAGDLFGSETTGALPPPDRREVSLSAGLHLAGEAGASLGVRDRDRDRDRGRAAGGESGRPAGPATGRPAVPGGATAGTPRPGGSAPADGTGTGRDRVSSDLGLLHLVSAGAEGDASLTDTVDERRGTVSRTVGFRFAESGGVGPLMPPSVLRPRDARDRITRASVTTTRDRGTGELTEVAVETANTDDGSGRVVGTARLEVTDANRATVRRWLAGGEPLRALTFLATTGRPKDAASPKAAGSGEVGEFDRLLYREAGYSAVGYATRSAGREFSADATLNGLSFGGATGWESVTRTATGARYLAAPGPDGRRELVPYEECAG</sequence>
<dbReference type="Proteomes" id="UP001499993">
    <property type="component" value="Unassembled WGS sequence"/>
</dbReference>
<proteinExistence type="predicted"/>
<feature type="compositionally biased region" description="Low complexity" evidence="1">
    <location>
        <begin position="301"/>
        <end position="330"/>
    </location>
</feature>
<accession>A0ABP9GDE6</accession>
<evidence type="ECO:0000256" key="2">
    <source>
        <dbReference type="SAM" id="Phobius"/>
    </source>
</evidence>
<keyword evidence="2" id="KW-1133">Transmembrane helix</keyword>
<feature type="region of interest" description="Disordered" evidence="1">
    <location>
        <begin position="278"/>
        <end position="340"/>
    </location>
</feature>
<feature type="compositionally biased region" description="Basic and acidic residues" evidence="1">
    <location>
        <begin position="283"/>
        <end position="294"/>
    </location>
</feature>
<name>A0ABP9GDE6_9ACTN</name>
<evidence type="ECO:0008006" key="5">
    <source>
        <dbReference type="Google" id="ProtNLM"/>
    </source>
</evidence>
<keyword evidence="4" id="KW-1185">Reference proteome</keyword>
<feature type="transmembrane region" description="Helical" evidence="2">
    <location>
        <begin position="59"/>
        <end position="81"/>
    </location>
</feature>
<reference evidence="4" key="1">
    <citation type="journal article" date="2019" name="Int. J. Syst. Evol. Microbiol.">
        <title>The Global Catalogue of Microorganisms (GCM) 10K type strain sequencing project: providing services to taxonomists for standard genome sequencing and annotation.</title>
        <authorList>
            <consortium name="The Broad Institute Genomics Platform"/>
            <consortium name="The Broad Institute Genome Sequencing Center for Infectious Disease"/>
            <person name="Wu L."/>
            <person name="Ma J."/>
        </authorList>
    </citation>
    <scope>NUCLEOTIDE SEQUENCE [LARGE SCALE GENOMIC DNA]</scope>
    <source>
        <strain evidence="4">JCM 18123</strain>
    </source>
</reference>